<name>A0ABM1SNF3_LIMPO</name>
<accession>A0ABM1SNF3</accession>
<sequence length="210" mass="23414">MEQDVAIEILIKKLKSEKCLLSKQPILCELNCLLKKEATEDRHGQNNAFMIEVVSAIADSGMVQEFKHGDDREYQSNDFVGAADTAVETLDCLLSLLVSISHNLVTSTKFLQALLTPVVMLCASHNEHFLWTSPQSVAKAEKLLEVVCTVCGCSCISDVLASNEATTFSSPQLAQPMLDILKQQLTKNNWRKNPAMKEVFKWLLFNIKVI</sequence>
<dbReference type="GeneID" id="106462253"/>
<proteinExistence type="predicted"/>
<evidence type="ECO:0000313" key="1">
    <source>
        <dbReference type="Proteomes" id="UP000694941"/>
    </source>
</evidence>
<dbReference type="Proteomes" id="UP000694941">
    <property type="component" value="Unplaced"/>
</dbReference>
<organism evidence="1 2">
    <name type="scientific">Limulus polyphemus</name>
    <name type="common">Atlantic horseshoe crab</name>
    <dbReference type="NCBI Taxonomy" id="6850"/>
    <lineage>
        <taxon>Eukaryota</taxon>
        <taxon>Metazoa</taxon>
        <taxon>Ecdysozoa</taxon>
        <taxon>Arthropoda</taxon>
        <taxon>Chelicerata</taxon>
        <taxon>Merostomata</taxon>
        <taxon>Xiphosura</taxon>
        <taxon>Limulidae</taxon>
        <taxon>Limulus</taxon>
    </lineage>
</organism>
<keyword evidence="1" id="KW-1185">Reference proteome</keyword>
<protein>
    <submittedName>
        <fullName evidence="2">Uncharacterized protein LOC106462253</fullName>
    </submittedName>
</protein>
<dbReference type="RefSeq" id="XP_022245159.1">
    <property type="nucleotide sequence ID" value="XM_022389451.1"/>
</dbReference>
<evidence type="ECO:0000313" key="2">
    <source>
        <dbReference type="RefSeq" id="XP_022245159.1"/>
    </source>
</evidence>
<gene>
    <name evidence="2" type="primary">LOC106462253</name>
</gene>
<reference evidence="2" key="1">
    <citation type="submission" date="2025-08" db="UniProtKB">
        <authorList>
            <consortium name="RefSeq"/>
        </authorList>
    </citation>
    <scope>IDENTIFICATION</scope>
    <source>
        <tissue evidence="2">Muscle</tissue>
    </source>
</reference>